<dbReference type="PANTHER" id="PTHR44688">
    <property type="entry name" value="DNA-BINDING TRANSCRIPTIONAL ACTIVATOR DEVR_DOSR"/>
    <property type="match status" value="1"/>
</dbReference>
<dbReference type="Gene3D" id="3.40.50.2300">
    <property type="match status" value="1"/>
</dbReference>
<dbReference type="GO" id="GO:0006355">
    <property type="term" value="P:regulation of DNA-templated transcription"/>
    <property type="evidence" value="ECO:0007669"/>
    <property type="project" value="InterPro"/>
</dbReference>
<keyword evidence="4" id="KW-0597">Phosphoprotein</keyword>
<dbReference type="GO" id="GO:0003677">
    <property type="term" value="F:DNA binding"/>
    <property type="evidence" value="ECO:0007669"/>
    <property type="project" value="UniProtKB-KW"/>
</dbReference>
<dbReference type="EMBL" id="CP029187">
    <property type="protein sequence ID" value="AWI26789.1"/>
    <property type="molecule type" value="Genomic_DNA"/>
</dbReference>
<dbReference type="CDD" id="cd06170">
    <property type="entry name" value="LuxR_C_like"/>
    <property type="match status" value="1"/>
</dbReference>
<keyword evidence="1" id="KW-0805">Transcription regulation</keyword>
<protein>
    <recommendedName>
        <fullName evidence="9">DNA-binding response regulator</fullName>
    </recommendedName>
</protein>
<gene>
    <name evidence="7" type="ORF">HYN49_13275</name>
</gene>
<dbReference type="AlphaFoldDB" id="A0A2S1SK92"/>
<dbReference type="OrthoDB" id="9797341at2"/>
<dbReference type="PROSITE" id="PS50110">
    <property type="entry name" value="RESPONSE_REGULATORY"/>
    <property type="match status" value="1"/>
</dbReference>
<dbReference type="InterPro" id="IPR016032">
    <property type="entry name" value="Sig_transdc_resp-reg_C-effctor"/>
</dbReference>
<keyword evidence="2" id="KW-0238">DNA-binding</keyword>
<organism evidence="7 8">
    <name type="scientific">Flavobacterium pallidum</name>
    <dbReference type="NCBI Taxonomy" id="2172098"/>
    <lineage>
        <taxon>Bacteria</taxon>
        <taxon>Pseudomonadati</taxon>
        <taxon>Bacteroidota</taxon>
        <taxon>Flavobacteriia</taxon>
        <taxon>Flavobacteriales</taxon>
        <taxon>Flavobacteriaceae</taxon>
        <taxon>Flavobacterium</taxon>
    </lineage>
</organism>
<feature type="domain" description="Response regulatory" evidence="6">
    <location>
        <begin position="4"/>
        <end position="120"/>
    </location>
</feature>
<evidence type="ECO:0000259" key="5">
    <source>
        <dbReference type="PROSITE" id="PS50043"/>
    </source>
</evidence>
<evidence type="ECO:0000313" key="8">
    <source>
        <dbReference type="Proteomes" id="UP000244937"/>
    </source>
</evidence>
<dbReference type="InterPro" id="IPR001789">
    <property type="entry name" value="Sig_transdc_resp-reg_receiver"/>
</dbReference>
<dbReference type="InterPro" id="IPR011006">
    <property type="entry name" value="CheY-like_superfamily"/>
</dbReference>
<evidence type="ECO:0000256" key="4">
    <source>
        <dbReference type="PROSITE-ProRule" id="PRU00169"/>
    </source>
</evidence>
<reference evidence="7 8" key="1">
    <citation type="submission" date="2018-05" db="EMBL/GenBank/DDBJ databases">
        <title>Genome sequencing of Flavobacterium sp. HYN0049.</title>
        <authorList>
            <person name="Yi H."/>
            <person name="Baek C."/>
        </authorList>
    </citation>
    <scope>NUCLEOTIDE SEQUENCE [LARGE SCALE GENOMIC DNA]</scope>
    <source>
        <strain evidence="7 8">HYN0049</strain>
    </source>
</reference>
<accession>A0A2S1SK92</accession>
<evidence type="ECO:0000313" key="7">
    <source>
        <dbReference type="EMBL" id="AWI26789.1"/>
    </source>
</evidence>
<name>A0A2S1SK92_9FLAO</name>
<dbReference type="PANTHER" id="PTHR44688:SF16">
    <property type="entry name" value="DNA-BINDING TRANSCRIPTIONAL ACTIVATOR DEVR_DOSR"/>
    <property type="match status" value="1"/>
</dbReference>
<proteinExistence type="predicted"/>
<evidence type="ECO:0000256" key="1">
    <source>
        <dbReference type="ARBA" id="ARBA00023015"/>
    </source>
</evidence>
<dbReference type="SUPFAM" id="SSF52172">
    <property type="entry name" value="CheY-like"/>
    <property type="match status" value="1"/>
</dbReference>
<dbReference type="GO" id="GO:0000160">
    <property type="term" value="P:phosphorelay signal transduction system"/>
    <property type="evidence" value="ECO:0007669"/>
    <property type="project" value="InterPro"/>
</dbReference>
<dbReference type="RefSeq" id="WP_108904566.1">
    <property type="nucleotide sequence ID" value="NZ_CP029187.1"/>
</dbReference>
<evidence type="ECO:0000259" key="6">
    <source>
        <dbReference type="PROSITE" id="PS50110"/>
    </source>
</evidence>
<evidence type="ECO:0008006" key="9">
    <source>
        <dbReference type="Google" id="ProtNLM"/>
    </source>
</evidence>
<sequence length="227" mass="25104">MMIKVGIIGDSMLHRKSLLLAINLFGKMQAVVDAPPDVLLMNKLRGRQVDVVVLDLHHTELSPLTVCEMVKRNLPSSKLLVIDHAFTIDSAANLFAAGATGIITPGIILIELKAAISTLFSESAVPAELEHLLLLNKGYHHPEQIAAQKPAGRETTFTKREIEVIRLIGHEMTSTEIARKLNVAHSTIETHRQSIMEKTGSKNFIGVLIYALRNNYIHIDDLPLKRS</sequence>
<evidence type="ECO:0000256" key="3">
    <source>
        <dbReference type="ARBA" id="ARBA00023163"/>
    </source>
</evidence>
<dbReference type="Pfam" id="PF00196">
    <property type="entry name" value="GerE"/>
    <property type="match status" value="1"/>
</dbReference>
<feature type="modified residue" description="4-aspartylphosphate" evidence="4">
    <location>
        <position position="55"/>
    </location>
</feature>
<keyword evidence="8" id="KW-1185">Reference proteome</keyword>
<dbReference type="KEGG" id="fpal:HYN49_13275"/>
<evidence type="ECO:0000256" key="2">
    <source>
        <dbReference type="ARBA" id="ARBA00023125"/>
    </source>
</evidence>
<dbReference type="SUPFAM" id="SSF46894">
    <property type="entry name" value="C-terminal effector domain of the bipartite response regulators"/>
    <property type="match status" value="1"/>
</dbReference>
<dbReference type="SMART" id="SM00421">
    <property type="entry name" value="HTH_LUXR"/>
    <property type="match status" value="1"/>
</dbReference>
<dbReference type="InterPro" id="IPR000792">
    <property type="entry name" value="Tscrpt_reg_LuxR_C"/>
</dbReference>
<keyword evidence="3" id="KW-0804">Transcription</keyword>
<dbReference type="PROSITE" id="PS50043">
    <property type="entry name" value="HTH_LUXR_2"/>
    <property type="match status" value="1"/>
</dbReference>
<dbReference type="PRINTS" id="PR00038">
    <property type="entry name" value="HTHLUXR"/>
</dbReference>
<dbReference type="Proteomes" id="UP000244937">
    <property type="component" value="Chromosome"/>
</dbReference>
<feature type="domain" description="HTH luxR-type" evidence="5">
    <location>
        <begin position="150"/>
        <end position="215"/>
    </location>
</feature>